<evidence type="ECO:0000313" key="1">
    <source>
        <dbReference type="Proteomes" id="UP000095283"/>
    </source>
</evidence>
<sequence length="194" mass="22116">MAETGISMRSFAEPLSANRLRQAERNGELLLRKPLVAPSSSSERLIASNGDGKIKSSERAYDRNGHYSHRFEDTASGVYPPTLDYRETLDEERGIIENVAVIQPSTSRENDETDIEEELAQSFSKKHSLFQAKARSFFTYQHRVTSKYTILDVKFRSQILLIFHYLIFGQNPSAADHHFGLLNHTVSFFQLFAL</sequence>
<evidence type="ECO:0000313" key="2">
    <source>
        <dbReference type="WBParaSite" id="Hba_14147"/>
    </source>
</evidence>
<proteinExistence type="predicted"/>
<protein>
    <submittedName>
        <fullName evidence="2">Uncharacterized protein</fullName>
    </submittedName>
</protein>
<keyword evidence="1" id="KW-1185">Reference proteome</keyword>
<name>A0A1I7X9V5_HETBA</name>
<accession>A0A1I7X9V5</accession>
<dbReference type="AlphaFoldDB" id="A0A1I7X9V5"/>
<dbReference type="Proteomes" id="UP000095283">
    <property type="component" value="Unplaced"/>
</dbReference>
<dbReference type="WBParaSite" id="Hba_14147">
    <property type="protein sequence ID" value="Hba_14147"/>
    <property type="gene ID" value="Hba_14147"/>
</dbReference>
<organism evidence="1 2">
    <name type="scientific">Heterorhabditis bacteriophora</name>
    <name type="common">Entomopathogenic nematode worm</name>
    <dbReference type="NCBI Taxonomy" id="37862"/>
    <lineage>
        <taxon>Eukaryota</taxon>
        <taxon>Metazoa</taxon>
        <taxon>Ecdysozoa</taxon>
        <taxon>Nematoda</taxon>
        <taxon>Chromadorea</taxon>
        <taxon>Rhabditida</taxon>
        <taxon>Rhabditina</taxon>
        <taxon>Rhabditomorpha</taxon>
        <taxon>Strongyloidea</taxon>
        <taxon>Heterorhabditidae</taxon>
        <taxon>Heterorhabditis</taxon>
    </lineage>
</organism>
<reference evidence="2" key="1">
    <citation type="submission" date="2016-11" db="UniProtKB">
        <authorList>
            <consortium name="WormBaseParasite"/>
        </authorList>
    </citation>
    <scope>IDENTIFICATION</scope>
</reference>